<feature type="region of interest" description="Disordered" evidence="1">
    <location>
        <begin position="110"/>
        <end position="134"/>
    </location>
</feature>
<evidence type="ECO:0000256" key="1">
    <source>
        <dbReference type="SAM" id="MobiDB-lite"/>
    </source>
</evidence>
<proteinExistence type="predicted"/>
<evidence type="ECO:0000313" key="2">
    <source>
        <dbReference type="EMBL" id="KAJ8371632.1"/>
    </source>
</evidence>
<gene>
    <name evidence="2" type="ORF">AAFF_G00306680</name>
</gene>
<keyword evidence="3" id="KW-1185">Reference proteome</keyword>
<dbReference type="Proteomes" id="UP001221898">
    <property type="component" value="Unassembled WGS sequence"/>
</dbReference>
<feature type="region of interest" description="Disordered" evidence="1">
    <location>
        <begin position="1"/>
        <end position="96"/>
    </location>
</feature>
<name>A0AAD7R8M6_9TELE</name>
<sequence length="134" mass="14766">MDFAGLDPRPRREQGGTESKAAQGERVGFANRGGGTGPQTVPENVCGTGSYPARCRESRFPRQPKRGPPGQGSLLPAAPRRRGEERPHQKHGLNRWLSHTPGAFIHTTTTLDHSQRKQTWTPPQSQSRCISHIL</sequence>
<accession>A0AAD7R8M6</accession>
<protein>
    <submittedName>
        <fullName evidence="2">Uncharacterized protein</fullName>
    </submittedName>
</protein>
<comment type="caution">
    <text evidence="2">The sequence shown here is derived from an EMBL/GenBank/DDBJ whole genome shotgun (WGS) entry which is preliminary data.</text>
</comment>
<evidence type="ECO:0000313" key="3">
    <source>
        <dbReference type="Proteomes" id="UP001221898"/>
    </source>
</evidence>
<reference evidence="2" key="1">
    <citation type="journal article" date="2023" name="Science">
        <title>Genome structures resolve the early diversification of teleost fishes.</title>
        <authorList>
            <person name="Parey E."/>
            <person name="Louis A."/>
            <person name="Montfort J."/>
            <person name="Bouchez O."/>
            <person name="Roques C."/>
            <person name="Iampietro C."/>
            <person name="Lluch J."/>
            <person name="Castinel A."/>
            <person name="Donnadieu C."/>
            <person name="Desvignes T."/>
            <person name="Floi Bucao C."/>
            <person name="Jouanno E."/>
            <person name="Wen M."/>
            <person name="Mejri S."/>
            <person name="Dirks R."/>
            <person name="Jansen H."/>
            <person name="Henkel C."/>
            <person name="Chen W.J."/>
            <person name="Zahm M."/>
            <person name="Cabau C."/>
            <person name="Klopp C."/>
            <person name="Thompson A.W."/>
            <person name="Robinson-Rechavi M."/>
            <person name="Braasch I."/>
            <person name="Lecointre G."/>
            <person name="Bobe J."/>
            <person name="Postlethwait J.H."/>
            <person name="Berthelot C."/>
            <person name="Roest Crollius H."/>
            <person name="Guiguen Y."/>
        </authorList>
    </citation>
    <scope>NUCLEOTIDE SEQUENCE</scope>
    <source>
        <strain evidence="2">NC1722</strain>
    </source>
</reference>
<organism evidence="2 3">
    <name type="scientific">Aldrovandia affinis</name>
    <dbReference type="NCBI Taxonomy" id="143900"/>
    <lineage>
        <taxon>Eukaryota</taxon>
        <taxon>Metazoa</taxon>
        <taxon>Chordata</taxon>
        <taxon>Craniata</taxon>
        <taxon>Vertebrata</taxon>
        <taxon>Euteleostomi</taxon>
        <taxon>Actinopterygii</taxon>
        <taxon>Neopterygii</taxon>
        <taxon>Teleostei</taxon>
        <taxon>Notacanthiformes</taxon>
        <taxon>Halosauridae</taxon>
        <taxon>Aldrovandia</taxon>
    </lineage>
</organism>
<dbReference type="AlphaFoldDB" id="A0AAD7R8M6"/>
<dbReference type="EMBL" id="JAINUG010000440">
    <property type="protein sequence ID" value="KAJ8371632.1"/>
    <property type="molecule type" value="Genomic_DNA"/>
</dbReference>